<sequence>MSPTPTVPVIVYRAEDYTNAGQLFTTAATEMATTHYAVHNVLGTLGGMAGDDSNGQTWAQNYDEAAGLAMKTSAQLGRAVAQLRNTIVTCAHDHESADAGAHHDNQPAPQPPTLLPDPTLGEDVPSAYKYGGGVGEPTGWSLVKKFLAVAWPDGHQDQLHSAGAAWKTASTDFHTIATEFPKAIELLGNQQSTEIQTATTTCNDRQTDINDLGDACQTLGELCEDYAHQLDDAHKQICDELDDLVLQTAGMEVVFAIGSVLGPEVEIGGNAAWAARIGKSATKISEIIGRVASRIAEVAKTLKPLAERLKTLFARVKKWVDDALARMFKKRGESLLNEHGMFSRDMARTSREVLASGDHLPLTPETIAEYAQKAGLDLSGVEVRIASSEDDIAYYDNYAQALASTKPGQIILAPSAFADEETLMRTLVHENCHIEQYAAGRINTLTMNDMEDEAYRVDAEFWDRYTNGGK</sequence>
<name>A0A3M2KS60_9NOCA</name>
<dbReference type="OrthoDB" id="4504727at2"/>
<organism evidence="3 4">
    <name type="scientific">Nocardia stercoris</name>
    <dbReference type="NCBI Taxonomy" id="2483361"/>
    <lineage>
        <taxon>Bacteria</taxon>
        <taxon>Bacillati</taxon>
        <taxon>Actinomycetota</taxon>
        <taxon>Actinomycetes</taxon>
        <taxon>Mycobacteriales</taxon>
        <taxon>Nocardiaceae</taxon>
        <taxon>Nocardia</taxon>
    </lineage>
</organism>
<reference evidence="3 4" key="1">
    <citation type="submission" date="2018-10" db="EMBL/GenBank/DDBJ databases">
        <title>Isolation from cow dung.</title>
        <authorList>
            <person name="Ling L."/>
        </authorList>
    </citation>
    <scope>NUCLEOTIDE SEQUENCE [LARGE SCALE GENOMIC DNA]</scope>
    <source>
        <strain evidence="3 4">NEAU-LL90</strain>
    </source>
</reference>
<keyword evidence="4" id="KW-1185">Reference proteome</keyword>
<protein>
    <recommendedName>
        <fullName evidence="2">Outer membrane channel protein CpnT-like N-terminal domain-containing protein</fullName>
    </recommendedName>
</protein>
<feature type="domain" description="Outer membrane channel protein CpnT-like N-terminal" evidence="2">
    <location>
        <begin position="140"/>
        <end position="245"/>
    </location>
</feature>
<feature type="compositionally biased region" description="Basic and acidic residues" evidence="1">
    <location>
        <begin position="96"/>
        <end position="105"/>
    </location>
</feature>
<comment type="caution">
    <text evidence="3">The sequence shown here is derived from an EMBL/GenBank/DDBJ whole genome shotgun (WGS) entry which is preliminary data.</text>
</comment>
<dbReference type="Proteomes" id="UP000279275">
    <property type="component" value="Unassembled WGS sequence"/>
</dbReference>
<evidence type="ECO:0000259" key="2">
    <source>
        <dbReference type="Pfam" id="PF25547"/>
    </source>
</evidence>
<evidence type="ECO:0000313" key="3">
    <source>
        <dbReference type="EMBL" id="RMI28497.1"/>
    </source>
</evidence>
<dbReference type="RefSeq" id="WP_122191542.1">
    <property type="nucleotide sequence ID" value="NZ_RFFH01000021.1"/>
</dbReference>
<gene>
    <name evidence="3" type="ORF">EBN03_30060</name>
</gene>
<dbReference type="EMBL" id="RFFH01000021">
    <property type="protein sequence ID" value="RMI28497.1"/>
    <property type="molecule type" value="Genomic_DNA"/>
</dbReference>
<feature type="region of interest" description="Disordered" evidence="1">
    <location>
        <begin position="96"/>
        <end position="122"/>
    </location>
</feature>
<dbReference type="AlphaFoldDB" id="A0A3M2KS60"/>
<evidence type="ECO:0000313" key="4">
    <source>
        <dbReference type="Proteomes" id="UP000279275"/>
    </source>
</evidence>
<proteinExistence type="predicted"/>
<dbReference type="Pfam" id="PF25547">
    <property type="entry name" value="WXG100_2"/>
    <property type="match status" value="1"/>
</dbReference>
<evidence type="ECO:0000256" key="1">
    <source>
        <dbReference type="SAM" id="MobiDB-lite"/>
    </source>
</evidence>
<accession>A0A3M2KS60</accession>
<dbReference type="InterPro" id="IPR057746">
    <property type="entry name" value="CpnT-like_N"/>
</dbReference>